<proteinExistence type="predicted"/>
<dbReference type="Pfam" id="PF07690">
    <property type="entry name" value="MFS_1"/>
    <property type="match status" value="1"/>
</dbReference>
<evidence type="ECO:0000256" key="6">
    <source>
        <dbReference type="ARBA" id="ARBA00023136"/>
    </source>
</evidence>
<reference evidence="9 10" key="1">
    <citation type="journal article" date="2014" name="Appl. Environ. Microbiol.">
        <title>Genomic encyclopedia of type strains of the genus Bifidobacterium.</title>
        <authorList>
            <person name="Milani C."/>
            <person name="Lugli G.A."/>
            <person name="Duranti S."/>
            <person name="Turroni F."/>
            <person name="Bottacini F."/>
            <person name="Mangifesta M."/>
            <person name="Sanchez B."/>
            <person name="Viappiani A."/>
            <person name="Mancabelli L."/>
            <person name="Taminiau B."/>
            <person name="Delcenserie V."/>
            <person name="Barrangou R."/>
            <person name="Margolles A."/>
            <person name="van Sinderen D."/>
            <person name="Ventura M."/>
        </authorList>
    </citation>
    <scope>NUCLEOTIDE SEQUENCE [LARGE SCALE GENOMIC DNA]</scope>
    <source>
        <strain evidence="9 10">DSM 19703</strain>
    </source>
</reference>
<feature type="transmembrane region" description="Helical" evidence="7">
    <location>
        <begin position="103"/>
        <end position="124"/>
    </location>
</feature>
<feature type="transmembrane region" description="Helical" evidence="7">
    <location>
        <begin position="198"/>
        <end position="217"/>
    </location>
</feature>
<feature type="transmembrane region" description="Helical" evidence="7">
    <location>
        <begin position="131"/>
        <end position="150"/>
    </location>
</feature>
<evidence type="ECO:0000256" key="1">
    <source>
        <dbReference type="ARBA" id="ARBA00004651"/>
    </source>
</evidence>
<dbReference type="GO" id="GO:0022857">
    <property type="term" value="F:transmembrane transporter activity"/>
    <property type="evidence" value="ECO:0007669"/>
    <property type="project" value="InterPro"/>
</dbReference>
<evidence type="ECO:0000313" key="9">
    <source>
        <dbReference type="EMBL" id="KFF30925.1"/>
    </source>
</evidence>
<feature type="transmembrane region" description="Helical" evidence="7">
    <location>
        <begin position="156"/>
        <end position="177"/>
    </location>
</feature>
<evidence type="ECO:0000256" key="2">
    <source>
        <dbReference type="ARBA" id="ARBA00022448"/>
    </source>
</evidence>
<dbReference type="AlphaFoldDB" id="A0A080N3Z6"/>
<gene>
    <name evidence="9" type="ORF">BBOMB_0249</name>
</gene>
<accession>A0A080N3Z6</accession>
<organism evidence="9 10">
    <name type="scientific">Bifidobacterium bombi DSM 19703</name>
    <dbReference type="NCBI Taxonomy" id="1341695"/>
    <lineage>
        <taxon>Bacteria</taxon>
        <taxon>Bacillati</taxon>
        <taxon>Actinomycetota</taxon>
        <taxon>Actinomycetes</taxon>
        <taxon>Bifidobacteriales</taxon>
        <taxon>Bifidobacteriaceae</taxon>
        <taxon>Bifidobacterium</taxon>
    </lineage>
</organism>
<protein>
    <submittedName>
        <fullName evidence="9">MFS superfamily transporter</fullName>
    </submittedName>
</protein>
<dbReference type="InterPro" id="IPR050171">
    <property type="entry name" value="MFS_Transporters"/>
</dbReference>
<dbReference type="PROSITE" id="PS50850">
    <property type="entry name" value="MFS"/>
    <property type="match status" value="1"/>
</dbReference>
<feature type="transmembrane region" description="Helical" evidence="7">
    <location>
        <begin position="223"/>
        <end position="242"/>
    </location>
</feature>
<feature type="transmembrane region" description="Helical" evidence="7">
    <location>
        <begin position="66"/>
        <end position="91"/>
    </location>
</feature>
<keyword evidence="10" id="KW-1185">Reference proteome</keyword>
<comment type="caution">
    <text evidence="9">The sequence shown here is derived from an EMBL/GenBank/DDBJ whole genome shotgun (WGS) entry which is preliminary data.</text>
</comment>
<dbReference type="PANTHER" id="PTHR23517">
    <property type="entry name" value="RESISTANCE PROTEIN MDTM, PUTATIVE-RELATED-RELATED"/>
    <property type="match status" value="1"/>
</dbReference>
<evidence type="ECO:0000259" key="8">
    <source>
        <dbReference type="PROSITE" id="PS50850"/>
    </source>
</evidence>
<evidence type="ECO:0000256" key="4">
    <source>
        <dbReference type="ARBA" id="ARBA00022692"/>
    </source>
</evidence>
<dbReference type="InterPro" id="IPR020846">
    <property type="entry name" value="MFS_dom"/>
</dbReference>
<evidence type="ECO:0000256" key="7">
    <source>
        <dbReference type="SAM" id="Phobius"/>
    </source>
</evidence>
<keyword evidence="3" id="KW-1003">Cell membrane</keyword>
<name>A0A080N3Z6_9BIFI</name>
<sequence>MDRCSDLARNQTGRNPTKHIGLSMHNCAPSRWDGTPFGYNPQEHTFQSGRETRLRWLREFMSLPNYLRAMLIVDLICSFGTGLVMPIELLFTTHSLGASMSEATLTVTVSSIASLIGNPIIGWLSDKRSPWIAMHIALAFSIVGPIIFAVSTSFPMALGAAFVSGLGMSMMTAWTSILTLITDEKQHSIVYGINQAELNLGIGLGAAVGGLIAAAGSDLFYRAGFAARGIGFAFVSLALLLLERHYHLRRLTRQNMAQVQEIQVPQVKSSFSPDTATNSSFMRKVVLTMTLLAIGTLFMDIFGYSQFDSGLVTTLISDPQIPRWSLSVVDVVNTFAVVIMNVILLPRLKDGNHVVMLRTVPIFWALAWVLIDLALAFDSTPVVLSIASFGIIVFGLGEVMLGISQPVVAARLAGPRYSGRMFGLLNTAQSMGYILGPLFASFVLDGREFIPLLSACAIGLIVVALPWFCCISSKLPGERTAEHED</sequence>
<feature type="transmembrane region" description="Helical" evidence="7">
    <location>
        <begin position="285"/>
        <end position="304"/>
    </location>
</feature>
<dbReference type="PANTHER" id="PTHR23517:SF2">
    <property type="entry name" value="MULTIDRUG RESISTANCE PROTEIN MDTH"/>
    <property type="match status" value="1"/>
</dbReference>
<dbReference type="InterPro" id="IPR011701">
    <property type="entry name" value="MFS"/>
</dbReference>
<dbReference type="Proteomes" id="UP000028730">
    <property type="component" value="Unassembled WGS sequence"/>
</dbReference>
<dbReference type="GO" id="GO:0005886">
    <property type="term" value="C:plasma membrane"/>
    <property type="evidence" value="ECO:0007669"/>
    <property type="project" value="UniProtKB-SubCell"/>
</dbReference>
<feature type="transmembrane region" description="Helical" evidence="7">
    <location>
        <begin position="383"/>
        <end position="403"/>
    </location>
</feature>
<feature type="transmembrane region" description="Helical" evidence="7">
    <location>
        <begin position="357"/>
        <end position="377"/>
    </location>
</feature>
<keyword evidence="6 7" id="KW-0472">Membrane</keyword>
<evidence type="ECO:0000313" key="10">
    <source>
        <dbReference type="Proteomes" id="UP000028730"/>
    </source>
</evidence>
<feature type="domain" description="Major facilitator superfamily (MFS) profile" evidence="8">
    <location>
        <begin position="66"/>
        <end position="474"/>
    </location>
</feature>
<keyword evidence="4 7" id="KW-0812">Transmembrane</keyword>
<dbReference type="eggNOG" id="COG2211">
    <property type="taxonomic scope" value="Bacteria"/>
</dbReference>
<dbReference type="SUPFAM" id="SSF103473">
    <property type="entry name" value="MFS general substrate transporter"/>
    <property type="match status" value="1"/>
</dbReference>
<keyword evidence="2" id="KW-0813">Transport</keyword>
<dbReference type="EMBL" id="ATLK01000001">
    <property type="protein sequence ID" value="KFF30925.1"/>
    <property type="molecule type" value="Genomic_DNA"/>
</dbReference>
<keyword evidence="5 7" id="KW-1133">Transmembrane helix</keyword>
<evidence type="ECO:0000256" key="5">
    <source>
        <dbReference type="ARBA" id="ARBA00022989"/>
    </source>
</evidence>
<dbReference type="InterPro" id="IPR036259">
    <property type="entry name" value="MFS_trans_sf"/>
</dbReference>
<feature type="transmembrane region" description="Helical" evidence="7">
    <location>
        <begin position="424"/>
        <end position="443"/>
    </location>
</feature>
<dbReference type="Gene3D" id="1.20.1250.20">
    <property type="entry name" value="MFS general substrate transporter like domains"/>
    <property type="match status" value="1"/>
</dbReference>
<feature type="transmembrane region" description="Helical" evidence="7">
    <location>
        <begin position="449"/>
        <end position="469"/>
    </location>
</feature>
<evidence type="ECO:0000256" key="3">
    <source>
        <dbReference type="ARBA" id="ARBA00022475"/>
    </source>
</evidence>
<comment type="subcellular location">
    <subcellularLocation>
        <location evidence="1">Cell membrane</location>
        <topology evidence="1">Multi-pass membrane protein</topology>
    </subcellularLocation>
</comment>
<feature type="transmembrane region" description="Helical" evidence="7">
    <location>
        <begin position="324"/>
        <end position="345"/>
    </location>
</feature>